<dbReference type="Pfam" id="PF23282">
    <property type="entry name" value="WHD_ROQ1"/>
    <property type="match status" value="1"/>
</dbReference>
<keyword evidence="4" id="KW-0520">NAD</keyword>
<dbReference type="InterPro" id="IPR058192">
    <property type="entry name" value="WHD_ROQ1-like"/>
</dbReference>
<dbReference type="InterPro" id="IPR042197">
    <property type="entry name" value="Apaf_helical"/>
</dbReference>
<keyword evidence="1" id="KW-0433">Leucine-rich repeat</keyword>
<dbReference type="InterPro" id="IPR003591">
    <property type="entry name" value="Leu-rich_rpt_typical-subtyp"/>
</dbReference>
<dbReference type="PaxDb" id="3880-AES59450"/>
<keyword evidence="3" id="KW-0611">Plant defense</keyword>
<evidence type="ECO:0000313" key="6">
    <source>
        <dbReference type="EMBL" id="AES59450.1"/>
    </source>
</evidence>
<evidence type="ECO:0000256" key="3">
    <source>
        <dbReference type="ARBA" id="ARBA00022821"/>
    </source>
</evidence>
<dbReference type="Gene3D" id="1.10.8.430">
    <property type="entry name" value="Helical domain of apoptotic protease-activating factors"/>
    <property type="match status" value="1"/>
</dbReference>
<keyword evidence="8" id="KW-1185">Reference proteome</keyword>
<dbReference type="PANTHER" id="PTHR11017">
    <property type="entry name" value="LEUCINE-RICH REPEAT-CONTAINING PROTEIN"/>
    <property type="match status" value="1"/>
</dbReference>
<dbReference type="InterPro" id="IPR035897">
    <property type="entry name" value="Toll_tir_struct_dom_sf"/>
</dbReference>
<dbReference type="Proteomes" id="UP000002051">
    <property type="component" value="Unassembled WGS sequence"/>
</dbReference>
<dbReference type="GO" id="GO:0043531">
    <property type="term" value="F:ADP binding"/>
    <property type="evidence" value="ECO:0007669"/>
    <property type="project" value="InterPro"/>
</dbReference>
<dbReference type="InterPro" id="IPR036388">
    <property type="entry name" value="WH-like_DNA-bd_sf"/>
</dbReference>
<evidence type="ECO:0000256" key="2">
    <source>
        <dbReference type="ARBA" id="ARBA00022737"/>
    </source>
</evidence>
<dbReference type="eggNOG" id="ENOG502R4BG">
    <property type="taxonomic scope" value="Eukaryota"/>
</dbReference>
<dbReference type="Pfam" id="PF00560">
    <property type="entry name" value="LRR_1"/>
    <property type="match status" value="1"/>
</dbReference>
<dbReference type="HOGENOM" id="CLU_001561_5_0_1"/>
<dbReference type="SUPFAM" id="SSF52058">
    <property type="entry name" value="L domain-like"/>
    <property type="match status" value="3"/>
</dbReference>
<dbReference type="FunFam" id="3.40.50.10140:FF:000007">
    <property type="entry name" value="Disease resistance protein (TIR-NBS-LRR class)"/>
    <property type="match status" value="1"/>
</dbReference>
<dbReference type="ExpressionAtlas" id="G7I3L5">
    <property type="expression patterns" value="differential"/>
</dbReference>
<dbReference type="Gene3D" id="3.80.10.10">
    <property type="entry name" value="Ribonuclease Inhibitor"/>
    <property type="match status" value="6"/>
</dbReference>
<dbReference type="Gene3D" id="3.40.50.10140">
    <property type="entry name" value="Toll/interleukin-1 receptor homology (TIR) domain"/>
    <property type="match status" value="1"/>
</dbReference>
<dbReference type="SUPFAM" id="SSF46785">
    <property type="entry name" value="Winged helix' DNA-binding domain"/>
    <property type="match status" value="1"/>
</dbReference>
<dbReference type="SUPFAM" id="SSF52200">
    <property type="entry name" value="Toll/Interleukin receptor TIR domain"/>
    <property type="match status" value="1"/>
</dbReference>
<dbReference type="SMART" id="SM00369">
    <property type="entry name" value="LRR_TYP"/>
    <property type="match status" value="4"/>
</dbReference>
<protein>
    <submittedName>
        <fullName evidence="6">Disease resistance protein (TIR-NBS-LRR class), putative</fullName>
    </submittedName>
</protein>
<dbReference type="EnsemblPlants" id="AES59450">
    <property type="protein sequence ID" value="AES59450"/>
    <property type="gene ID" value="MTR_1g019550"/>
</dbReference>
<dbReference type="Pfam" id="PF23598">
    <property type="entry name" value="LRR_14"/>
    <property type="match status" value="1"/>
</dbReference>
<dbReference type="InterPro" id="IPR036390">
    <property type="entry name" value="WH_DNA-bd_sf"/>
</dbReference>
<reference evidence="6 8" key="2">
    <citation type="journal article" date="2014" name="BMC Genomics">
        <title>An improved genome release (version Mt4.0) for the model legume Medicago truncatula.</title>
        <authorList>
            <person name="Tang H."/>
            <person name="Krishnakumar V."/>
            <person name="Bidwell S."/>
            <person name="Rosen B."/>
            <person name="Chan A."/>
            <person name="Zhou S."/>
            <person name="Gentzbittel L."/>
            <person name="Childs K.L."/>
            <person name="Yandell M."/>
            <person name="Gundlach H."/>
            <person name="Mayer K.F."/>
            <person name="Schwartz D.C."/>
            <person name="Town C.D."/>
        </authorList>
    </citation>
    <scope>GENOME REANNOTATION</scope>
    <source>
        <strain evidence="7 8">cv. Jemalong A17</strain>
    </source>
</reference>
<dbReference type="PRINTS" id="PR00364">
    <property type="entry name" value="DISEASERSIST"/>
</dbReference>
<keyword evidence="2" id="KW-0677">Repeat</keyword>
<dbReference type="PROSITE" id="PS50104">
    <property type="entry name" value="TIR"/>
    <property type="match status" value="1"/>
</dbReference>
<evidence type="ECO:0000259" key="5">
    <source>
        <dbReference type="PROSITE" id="PS50104"/>
    </source>
</evidence>
<reference evidence="6 8" key="1">
    <citation type="journal article" date="2011" name="Nature">
        <title>The Medicago genome provides insight into the evolution of rhizobial symbioses.</title>
        <authorList>
            <person name="Young N.D."/>
            <person name="Debelle F."/>
            <person name="Oldroyd G.E."/>
            <person name="Geurts R."/>
            <person name="Cannon S.B."/>
            <person name="Udvardi M.K."/>
            <person name="Benedito V.A."/>
            <person name="Mayer K.F."/>
            <person name="Gouzy J."/>
            <person name="Schoof H."/>
            <person name="Van de Peer Y."/>
            <person name="Proost S."/>
            <person name="Cook D.R."/>
            <person name="Meyers B.C."/>
            <person name="Spannagl M."/>
            <person name="Cheung F."/>
            <person name="De Mita S."/>
            <person name="Krishnakumar V."/>
            <person name="Gundlach H."/>
            <person name="Zhou S."/>
            <person name="Mudge J."/>
            <person name="Bharti A.K."/>
            <person name="Murray J.D."/>
            <person name="Naoumkina M.A."/>
            <person name="Rosen B."/>
            <person name="Silverstein K.A."/>
            <person name="Tang H."/>
            <person name="Rombauts S."/>
            <person name="Zhao P.X."/>
            <person name="Zhou P."/>
            <person name="Barbe V."/>
            <person name="Bardou P."/>
            <person name="Bechner M."/>
            <person name="Bellec A."/>
            <person name="Berger A."/>
            <person name="Berges H."/>
            <person name="Bidwell S."/>
            <person name="Bisseling T."/>
            <person name="Choisne N."/>
            <person name="Couloux A."/>
            <person name="Denny R."/>
            <person name="Deshpande S."/>
            <person name="Dai X."/>
            <person name="Doyle J.J."/>
            <person name="Dudez A.M."/>
            <person name="Farmer A.D."/>
            <person name="Fouteau S."/>
            <person name="Franken C."/>
            <person name="Gibelin C."/>
            <person name="Gish J."/>
            <person name="Goldstein S."/>
            <person name="Gonzalez A.J."/>
            <person name="Green P.J."/>
            <person name="Hallab A."/>
            <person name="Hartog M."/>
            <person name="Hua A."/>
            <person name="Humphray S.J."/>
            <person name="Jeong D.H."/>
            <person name="Jing Y."/>
            <person name="Jocker A."/>
            <person name="Kenton S.M."/>
            <person name="Kim D.J."/>
            <person name="Klee K."/>
            <person name="Lai H."/>
            <person name="Lang C."/>
            <person name="Lin S."/>
            <person name="Macmil S.L."/>
            <person name="Magdelenat G."/>
            <person name="Matthews L."/>
            <person name="McCorrison J."/>
            <person name="Monaghan E.L."/>
            <person name="Mun J.H."/>
            <person name="Najar F.Z."/>
            <person name="Nicholson C."/>
            <person name="Noirot C."/>
            <person name="O'Bleness M."/>
            <person name="Paule C.R."/>
            <person name="Poulain J."/>
            <person name="Prion F."/>
            <person name="Qin B."/>
            <person name="Qu C."/>
            <person name="Retzel E.F."/>
            <person name="Riddle C."/>
            <person name="Sallet E."/>
            <person name="Samain S."/>
            <person name="Samson N."/>
            <person name="Sanders I."/>
            <person name="Saurat O."/>
            <person name="Scarpelli C."/>
            <person name="Schiex T."/>
            <person name="Segurens B."/>
            <person name="Severin A.J."/>
            <person name="Sherrier D.J."/>
            <person name="Shi R."/>
            <person name="Sims S."/>
            <person name="Singer S.R."/>
            <person name="Sinharoy S."/>
            <person name="Sterck L."/>
            <person name="Viollet A."/>
            <person name="Wang B.B."/>
            <person name="Wang K."/>
            <person name="Wang M."/>
            <person name="Wang X."/>
            <person name="Warfsmann J."/>
            <person name="Weissenbach J."/>
            <person name="White D.D."/>
            <person name="White J.D."/>
            <person name="Wiley G.B."/>
            <person name="Wincker P."/>
            <person name="Xing Y."/>
            <person name="Yang L."/>
            <person name="Yao Z."/>
            <person name="Ying F."/>
            <person name="Zhai J."/>
            <person name="Zhou L."/>
            <person name="Zuber A."/>
            <person name="Denarie J."/>
            <person name="Dixon R.A."/>
            <person name="May G.D."/>
            <person name="Schwartz D.C."/>
            <person name="Rogers J."/>
            <person name="Quetier F."/>
            <person name="Town C.D."/>
            <person name="Roe B.A."/>
        </authorList>
    </citation>
    <scope>NUCLEOTIDE SEQUENCE [LARGE SCALE GENOMIC DNA]</scope>
    <source>
        <strain evidence="6">A17</strain>
        <strain evidence="7 8">cv. Jemalong A17</strain>
    </source>
</reference>
<dbReference type="InterPro" id="IPR002182">
    <property type="entry name" value="NB-ARC"/>
</dbReference>
<dbReference type="SUPFAM" id="SSF52540">
    <property type="entry name" value="P-loop containing nucleoside triphosphate hydrolases"/>
    <property type="match status" value="1"/>
</dbReference>
<evidence type="ECO:0000313" key="8">
    <source>
        <dbReference type="Proteomes" id="UP000002051"/>
    </source>
</evidence>
<dbReference type="SMART" id="SM00255">
    <property type="entry name" value="TIR"/>
    <property type="match status" value="1"/>
</dbReference>
<proteinExistence type="predicted"/>
<evidence type="ECO:0000313" key="7">
    <source>
        <dbReference type="EnsemblPlants" id="AES59450"/>
    </source>
</evidence>
<dbReference type="InterPro" id="IPR055414">
    <property type="entry name" value="LRR_R13L4/SHOC2-like"/>
</dbReference>
<feature type="domain" description="TIR" evidence="5">
    <location>
        <begin position="8"/>
        <end position="172"/>
    </location>
</feature>
<dbReference type="InterPro" id="IPR032675">
    <property type="entry name" value="LRR_dom_sf"/>
</dbReference>
<dbReference type="InterPro" id="IPR044974">
    <property type="entry name" value="Disease_R_plants"/>
</dbReference>
<sequence length="1613" mass="183431">MASSSSSFTYDVFLSFRGTDTRYTFTGHLYKALHNKGIMTFIDDDHLQKGDQITPSLLKAIENSRIAIVVLSKNYASSSFCLQELCKILENGGLVWPVFYEVEPSNVRKLSGSFGEAMAVHEVRYSDDVDRLEKWKKGLYQVANLAGFHYKNGDGYEHEFIGKIVEQVSREIKPLTIPVVEYRVGLEPQRKNVLSLLNVGCDDRVAKVGIHGIGKTTLALEVYNLIVHQFESSCFLENIQENSEKHGLIYLQKIILLEIIGEKEIELTSVKQGISVIQQRLRKKKVLLLLDDVDEQKQLDAIAGGNDWYGLGSRVIITTRDKGLLLSHGVESTYEVHELNKKDAFELLRQKAFKTNKVCPNYADVLNRALTHASGLPLALEVIGSHLFHKTVEQCKSTLDRYERIPDKKMQTLLKVSFDALEEEEKSVFLDIACCFKGYDLTIVNKMLHAHHGDNMEDHMQVLVEKSLIKITESRSVTLHDVIEDMGKEIVRQESPKEPGKRSRLWCPEDIVQVLEENTGTSKIEIIYLDSSIEVKWDEEAFKKMENLRTLIIRHGAFSESPKYLPNSLRILEWRKYPSGGVPSDFYPKKLAICKIAFDFTSFVWGDFLKKKFQNMKVLNIDNCGFLARMPDISGLLNLEELSFQYCENLITMDDSVGLLAKLKILRVGSCKKLKSLPPLKLVSLEELDLSYIDSLESFPHVVDGFLNKLQTLSVKNCNTIRSIPPLKMASLEELNLLYCDSLECFPLVVDGLLEKLKILRVIGCSNIKSIPPFKLTSLEELDLSYCNSLTSFPVIVDGFLDKLKLLSVRYCCKLKNIPPLKLGALEQLDLSYCNSLESFPPVVDGLLGKLKILKVFCCNSIISIPPLKLDSLKELHLSYCDSLENFQPVMNGLLKKLQFLSIKSCINIKSIPPLQLTSLEELDLSNCQSLESFPPVVDQLLENLKFLSIRYCHKLRIIPPLKLDSLELLDISYCDSLDSFPHVVDGMLEKLKIMRVKSCSNLKSIPPLKLASLEELDLSYCDSLESFPTVVDGFLGKLRVLSVKGCNKLKSFPPLKLASLEVLDLSYCDNLESFPLLVDGFMDKLQFLSIIYCSKLRSIPPLKLALLEHFDLSYCDSLVSFPPVVDGMLEKLRIFRVISCNRIQSIPPLKLTSLEELNLTYCDGLESFPHVVDGLLGKLKVLNVRYCHKLKSIPPLKLDSLEQLDLSYCDSLKSFPPIVDGQLKKLKILRVTNCSNIRSIPPLNLASLEELNLSYCHNLECFPLVVDRFPNNLKVLSVRYCRKLKSIPPLKFASLEVLDLSYCDNLESFPKILGEMENIRQVHLYTTPIKELPFSFQNLTRLRTLYLCNCGIVQLPSSIVMMQELDELIIEDGGWLFQKEDQGDKEVISMQSSQVEFLRVWNCNLSDESLAIGLMWFANKLFLDNCENLQEIKGIPPNLKTFSAINCISLTLSCTSKFMNQELHESGNTSFVFPQAEIPKWIDHQCMQGLSISFWFRNKFPAIVLCVVSPLTRDNYQPNVKVFINGKTFFYRDVEADYEWPISFHLHIFHMQIEKFNDDVDAALLENEWNHVVVDFGFEFHKSGIHVLKEKSSMMDIQFTNPENDVNMGVTL</sequence>
<name>G7I3L5_MEDTR</name>
<dbReference type="InterPro" id="IPR000157">
    <property type="entry name" value="TIR_dom"/>
</dbReference>
<dbReference type="OMA" id="LECFPLV"/>
<evidence type="ECO:0000256" key="4">
    <source>
        <dbReference type="ARBA" id="ARBA00023027"/>
    </source>
</evidence>
<dbReference type="STRING" id="3880.G7I3L5"/>
<evidence type="ECO:0000256" key="1">
    <source>
        <dbReference type="ARBA" id="ARBA00022614"/>
    </source>
</evidence>
<dbReference type="PANTHER" id="PTHR11017:SF431">
    <property type="entry name" value="ADP-RIBOSYL CYCLASE_CYCLIC ADP-RIBOSE HYDROLASE"/>
    <property type="match status" value="1"/>
</dbReference>
<reference evidence="7" key="3">
    <citation type="submission" date="2015-04" db="UniProtKB">
        <authorList>
            <consortium name="EnsemblPlants"/>
        </authorList>
    </citation>
    <scope>IDENTIFICATION</scope>
    <source>
        <strain evidence="7">cv. Jemalong A17</strain>
    </source>
</reference>
<dbReference type="InterPro" id="IPR001611">
    <property type="entry name" value="Leu-rich_rpt"/>
</dbReference>
<dbReference type="GO" id="GO:0051707">
    <property type="term" value="P:response to other organism"/>
    <property type="evidence" value="ECO:0007669"/>
    <property type="project" value="UniProtKB-ARBA"/>
</dbReference>
<gene>
    <name evidence="6" type="ordered locus">MTR_1g019550</name>
</gene>
<dbReference type="InterPro" id="IPR027417">
    <property type="entry name" value="P-loop_NTPase"/>
</dbReference>
<dbReference type="EMBL" id="CM001217">
    <property type="protein sequence ID" value="AES59450.1"/>
    <property type="molecule type" value="Genomic_DNA"/>
</dbReference>
<dbReference type="Gene3D" id="1.10.10.10">
    <property type="entry name" value="Winged helix-like DNA-binding domain superfamily/Winged helix DNA-binding domain"/>
    <property type="match status" value="1"/>
</dbReference>
<dbReference type="GO" id="GO:0006952">
    <property type="term" value="P:defense response"/>
    <property type="evidence" value="ECO:0007669"/>
    <property type="project" value="UniProtKB-KW"/>
</dbReference>
<accession>G7I3L5</accession>
<dbReference type="Gene3D" id="3.40.50.300">
    <property type="entry name" value="P-loop containing nucleotide triphosphate hydrolases"/>
    <property type="match status" value="1"/>
</dbReference>
<dbReference type="GO" id="GO:0007165">
    <property type="term" value="P:signal transduction"/>
    <property type="evidence" value="ECO:0007669"/>
    <property type="project" value="InterPro"/>
</dbReference>
<dbReference type="Pfam" id="PF01582">
    <property type="entry name" value="TIR"/>
    <property type="match status" value="1"/>
</dbReference>
<organism evidence="6 8">
    <name type="scientific">Medicago truncatula</name>
    <name type="common">Barrel medic</name>
    <name type="synonym">Medicago tribuloides</name>
    <dbReference type="NCBI Taxonomy" id="3880"/>
    <lineage>
        <taxon>Eukaryota</taxon>
        <taxon>Viridiplantae</taxon>
        <taxon>Streptophyta</taxon>
        <taxon>Embryophyta</taxon>
        <taxon>Tracheophyta</taxon>
        <taxon>Spermatophyta</taxon>
        <taxon>Magnoliopsida</taxon>
        <taxon>eudicotyledons</taxon>
        <taxon>Gunneridae</taxon>
        <taxon>Pentapetalae</taxon>
        <taxon>rosids</taxon>
        <taxon>fabids</taxon>
        <taxon>Fabales</taxon>
        <taxon>Fabaceae</taxon>
        <taxon>Papilionoideae</taxon>
        <taxon>50 kb inversion clade</taxon>
        <taxon>NPAAA clade</taxon>
        <taxon>Hologalegina</taxon>
        <taxon>IRL clade</taxon>
        <taxon>Trifolieae</taxon>
        <taxon>Medicago</taxon>
    </lineage>
</organism>
<dbReference type="Pfam" id="PF00931">
    <property type="entry name" value="NB-ARC"/>
    <property type="match status" value="1"/>
</dbReference>